<dbReference type="OrthoDB" id="338740at2157"/>
<dbReference type="KEGG" id="htu:Htur_4368"/>
<dbReference type="GO" id="GO:0019120">
    <property type="term" value="F:hydrolase activity, acting on acid halide bonds, in C-halide compounds"/>
    <property type="evidence" value="ECO:0007669"/>
    <property type="project" value="InterPro"/>
</dbReference>
<dbReference type="InterPro" id="IPR019714">
    <property type="entry name" value="2-haloacid_dehalogenase_DehI"/>
</dbReference>
<proteinExistence type="predicted"/>
<name>D2S1D4_HALTV</name>
<sequence length="294" mass="33050">MDTSEQLYELEATGWKRGLYEDIKHTFRAPIVNWIFRTTTANYPEFLRYAWGQVKPAFETARFGRFSVSYRDTILSALEAETSIPTYRRDELEVTPAEYGELRGQLATYDIVAPRLAVLFELVDRALTDEPIGTDPDRSRAATAPLPDWLDADRGRPPTMVAFDEPPEDLSDVVPAIQSFHGLDDGLPSIYRTLAQWPGYLAPMWDDLEPILEGDAFSTAVTEARAAVTDYVDSLPYVPRLDPDSLERRGIDEPAVTELQDLFRDFNRGPIETVVPTLPVYATTVDAAGVRSLQ</sequence>
<dbReference type="AlphaFoldDB" id="D2S1D4"/>
<keyword evidence="2" id="KW-1185">Reference proteome</keyword>
<geneLocation type="plasmid" evidence="1 2">
    <name>pHTUR01</name>
</geneLocation>
<gene>
    <name evidence="1" type="ordered locus">Htur_4368</name>
</gene>
<evidence type="ECO:0008006" key="3">
    <source>
        <dbReference type="Google" id="ProtNLM"/>
    </source>
</evidence>
<dbReference type="Pfam" id="PF10778">
    <property type="entry name" value="DehI"/>
    <property type="match status" value="1"/>
</dbReference>
<dbReference type="RefSeq" id="WP_012945425.1">
    <property type="nucleotide sequence ID" value="NC_013744.1"/>
</dbReference>
<keyword evidence="1" id="KW-0614">Plasmid</keyword>
<dbReference type="GeneID" id="8744996"/>
<dbReference type="HOGENOM" id="CLU_930091_0_0_2"/>
<accession>D2S1D4</accession>
<protein>
    <recommendedName>
        <fullName evidence="3">Halocarboxylic acid dehydrogenase DehI</fullName>
    </recommendedName>
</protein>
<evidence type="ECO:0000313" key="2">
    <source>
        <dbReference type="Proteomes" id="UP000001903"/>
    </source>
</evidence>
<evidence type="ECO:0000313" key="1">
    <source>
        <dbReference type="EMBL" id="ADB63181.1"/>
    </source>
</evidence>
<reference evidence="1 2" key="1">
    <citation type="journal article" date="2010" name="Stand. Genomic Sci.">
        <title>Complete genome sequence of Haloterrigena turkmenica type strain (4k).</title>
        <authorList>
            <person name="Saunders E."/>
            <person name="Tindall B.J."/>
            <person name="Fahnrich R."/>
            <person name="Lapidus A."/>
            <person name="Copeland A."/>
            <person name="Del Rio T.G."/>
            <person name="Lucas S."/>
            <person name="Chen F."/>
            <person name="Tice H."/>
            <person name="Cheng J.F."/>
            <person name="Han C."/>
            <person name="Detter J.C."/>
            <person name="Bruce D."/>
            <person name="Goodwin L."/>
            <person name="Chain P."/>
            <person name="Pitluck S."/>
            <person name="Pati A."/>
            <person name="Ivanova N."/>
            <person name="Mavromatis K."/>
            <person name="Chen A."/>
            <person name="Palaniappan K."/>
            <person name="Land M."/>
            <person name="Hauser L."/>
            <person name="Chang Y.J."/>
            <person name="Jeffries C.D."/>
            <person name="Brettin T."/>
            <person name="Rohde M."/>
            <person name="Goker M."/>
            <person name="Bristow J."/>
            <person name="Eisen J.A."/>
            <person name="Markowitz V."/>
            <person name="Hugenholtz P."/>
            <person name="Klenk H.P."/>
            <person name="Kyrpides N.C."/>
        </authorList>
    </citation>
    <scope>NUCLEOTIDE SEQUENCE [LARGE SCALE GENOMIC DNA]</scope>
    <source>
        <strain evidence="2">ATCC 51198 / DSM 5511 / JCM 9101 / NCIMB 13204 / VKM B-1734 / 4k</strain>
    </source>
</reference>
<dbReference type="Proteomes" id="UP000001903">
    <property type="component" value="Plasmid pHTUR01"/>
</dbReference>
<organism evidence="1 2">
    <name type="scientific">Haloterrigena turkmenica (strain ATCC 51198 / DSM 5511 / JCM 9101 / NCIMB 13204 / VKM B-1734 / 4k)</name>
    <name type="common">Halococcus turkmenicus</name>
    <dbReference type="NCBI Taxonomy" id="543526"/>
    <lineage>
        <taxon>Archaea</taxon>
        <taxon>Methanobacteriati</taxon>
        <taxon>Methanobacteriota</taxon>
        <taxon>Stenosarchaea group</taxon>
        <taxon>Halobacteria</taxon>
        <taxon>Halobacteriales</taxon>
        <taxon>Natrialbaceae</taxon>
        <taxon>Haloterrigena</taxon>
    </lineage>
</organism>
<dbReference type="EMBL" id="CP001861">
    <property type="protein sequence ID" value="ADB63181.1"/>
    <property type="molecule type" value="Genomic_DNA"/>
</dbReference>